<evidence type="ECO:0000313" key="3">
    <source>
        <dbReference type="Proteomes" id="UP000541426"/>
    </source>
</evidence>
<name>A0A7W6DMQ0_9RHOB</name>
<evidence type="ECO:0000259" key="1">
    <source>
        <dbReference type="Pfam" id="PF01243"/>
    </source>
</evidence>
<keyword evidence="3" id="KW-1185">Reference proteome</keyword>
<dbReference type="Gene3D" id="2.30.110.10">
    <property type="entry name" value="Electron Transport, Fmn-binding Protein, Chain A"/>
    <property type="match status" value="1"/>
</dbReference>
<dbReference type="AlphaFoldDB" id="A0A7W6DMQ0"/>
<dbReference type="Proteomes" id="UP000541426">
    <property type="component" value="Unassembled WGS sequence"/>
</dbReference>
<feature type="domain" description="Pyridoxamine 5'-phosphate oxidase N-terminal" evidence="1">
    <location>
        <begin position="30"/>
        <end position="148"/>
    </location>
</feature>
<protein>
    <recommendedName>
        <fullName evidence="1">Pyridoxamine 5'-phosphate oxidase N-terminal domain-containing protein</fullName>
    </recommendedName>
</protein>
<dbReference type="PANTHER" id="PTHR42815">
    <property type="entry name" value="FAD-BINDING, PUTATIVE (AFU_ORTHOLOGUE AFUA_6G07600)-RELATED"/>
    <property type="match status" value="1"/>
</dbReference>
<dbReference type="InterPro" id="IPR012349">
    <property type="entry name" value="Split_barrel_FMN-bd"/>
</dbReference>
<dbReference type="RefSeq" id="WP_183965992.1">
    <property type="nucleotide sequence ID" value="NZ_BAABBZ010000007.1"/>
</dbReference>
<evidence type="ECO:0000313" key="2">
    <source>
        <dbReference type="EMBL" id="MBB3985971.1"/>
    </source>
</evidence>
<reference evidence="2 3" key="1">
    <citation type="submission" date="2020-08" db="EMBL/GenBank/DDBJ databases">
        <title>Genomic Encyclopedia of Type Strains, Phase IV (KMG-IV): sequencing the most valuable type-strain genomes for metagenomic binning, comparative biology and taxonomic classification.</title>
        <authorList>
            <person name="Goeker M."/>
        </authorList>
    </citation>
    <scope>NUCLEOTIDE SEQUENCE [LARGE SCALE GENOMIC DNA]</scope>
    <source>
        <strain evidence="2 3">DSM 102235</strain>
    </source>
</reference>
<dbReference type="EMBL" id="JACIEJ010000005">
    <property type="protein sequence ID" value="MBB3985971.1"/>
    <property type="molecule type" value="Genomic_DNA"/>
</dbReference>
<dbReference type="NCBIfam" id="TIGR04025">
    <property type="entry name" value="PPOX_FMN_DR2398"/>
    <property type="match status" value="1"/>
</dbReference>
<organism evidence="2 3">
    <name type="scientific">Sagittula marina</name>
    <dbReference type="NCBI Taxonomy" id="943940"/>
    <lineage>
        <taxon>Bacteria</taxon>
        <taxon>Pseudomonadati</taxon>
        <taxon>Pseudomonadota</taxon>
        <taxon>Alphaproteobacteria</taxon>
        <taxon>Rhodobacterales</taxon>
        <taxon>Roseobacteraceae</taxon>
        <taxon>Sagittula</taxon>
    </lineage>
</organism>
<gene>
    <name evidence="2" type="ORF">GGQ68_002309</name>
</gene>
<dbReference type="InterPro" id="IPR024029">
    <property type="entry name" value="Pyridox_Oxase_FMN-dep"/>
</dbReference>
<dbReference type="PANTHER" id="PTHR42815:SF2">
    <property type="entry name" value="FAD-BINDING, PUTATIVE (AFU_ORTHOLOGUE AFUA_6G07600)-RELATED"/>
    <property type="match status" value="1"/>
</dbReference>
<dbReference type="InterPro" id="IPR011576">
    <property type="entry name" value="Pyridox_Oxase_N"/>
</dbReference>
<proteinExistence type="predicted"/>
<sequence length="199" mass="21557">MNRIKDIATLEALYPAPVPASIAKQTAGLTPLYRKWVEGSRFCILSTVGEGVHGTPRGDDGPVVRVQDAQTLLMPDWMGNNRLEALRDIVTDGRVGLLFMVPGSTTTLRVNGRAYLTDDATLRASFAKGTRQPATVIVVNIAEVYTQCAKAMLRSGLWTRDDSATVPRTGDMLAEVTNGAHGGADYDSNYPAYAAPRMW</sequence>
<dbReference type="SUPFAM" id="SSF50475">
    <property type="entry name" value="FMN-binding split barrel"/>
    <property type="match status" value="1"/>
</dbReference>
<comment type="caution">
    <text evidence="2">The sequence shown here is derived from an EMBL/GenBank/DDBJ whole genome shotgun (WGS) entry which is preliminary data.</text>
</comment>
<dbReference type="Pfam" id="PF01243">
    <property type="entry name" value="PNPOx_N"/>
    <property type="match status" value="1"/>
</dbReference>
<accession>A0A7W6DMQ0</accession>